<accession>Q7G646</accession>
<reference evidence="3" key="10">
    <citation type="submission" date="2009-08" db="EMBL/GenBank/DDBJ databases">
        <title>The Second Rice Annotation Project Meeting (RAP2).</title>
        <authorList>
            <consortium name="The Rice Annotation Project (RAP)"/>
        </authorList>
    </citation>
    <scope>NUCLEOTIDE SEQUENCE</scope>
</reference>
<evidence type="ECO:0000313" key="4">
    <source>
        <dbReference type="Proteomes" id="UP000000763"/>
    </source>
</evidence>
<reference evidence="3" key="6">
    <citation type="journal article" date="2007" name="Genome Res.">
        <title>Curated Genome Annotation of Oryza sativa ssp. japonica and Comparative Genome Analysis with Arabidopsis thaliana.</title>
        <authorList>
            <consortium name="The Rice Annotation Project (RAP)"/>
            <person name="Itoh T."/>
            <person name="Tanaka T."/>
            <person name="Barrero R.A."/>
            <person name="Yamasaki C."/>
            <person name="Fujii Y."/>
            <person name="Hilton P.B."/>
            <person name="Antonio B.A."/>
            <person name="Aono H."/>
            <person name="Apweiler R."/>
            <person name="Bruskiewich R."/>
            <person name="Bureau T."/>
            <person name="Burr F."/>
            <person name="Costa de Oliveira A."/>
            <person name="Fuks G."/>
            <person name="Habara T."/>
            <person name="Haberer G."/>
            <person name="Han B."/>
            <person name="Harada E."/>
            <person name="Hiraki A.T."/>
            <person name="Hirochika H."/>
            <person name="Hoen D."/>
            <person name="Hokari H."/>
            <person name="Hosokawa S."/>
            <person name="Hsing Y."/>
            <person name="Ikawa H."/>
            <person name="Ikeo K."/>
            <person name="Imanishi T."/>
            <person name="Ito Y."/>
            <person name="Jaiswal P."/>
            <person name="Kanno M."/>
            <person name="Kawahara Y."/>
            <person name="Kawamura T."/>
            <person name="Kawashima H."/>
            <person name="Khurana J.P."/>
            <person name="Kikuchi S."/>
            <person name="Komatsu S."/>
            <person name="Koyanagi K.O."/>
            <person name="Kubooka H."/>
            <person name="Lieberherr D."/>
            <person name="Lin Y.C."/>
            <person name="Lonsdale D."/>
            <person name="Matsumoto T."/>
            <person name="Matsuya A."/>
            <person name="McCombie W.R."/>
            <person name="Messing J."/>
            <person name="Miyao A."/>
            <person name="Mulder N."/>
            <person name="Nagamura Y."/>
            <person name="Nam J."/>
            <person name="Namiki N."/>
            <person name="Numa H."/>
            <person name="Nurimoto S."/>
            <person name="O'donovan C."/>
            <person name="Ohyanagi H."/>
            <person name="Okido T."/>
            <person name="Oota S."/>
            <person name="Osato N."/>
            <person name="Palmer L.E."/>
            <person name="Quetier F."/>
            <person name="Raghuvanshi S."/>
            <person name="Saichi N."/>
            <person name="Sakai H."/>
            <person name="Sakai Y."/>
            <person name="Sakata K."/>
            <person name="Sakurai T."/>
            <person name="Sato F."/>
            <person name="Sato Y."/>
            <person name="Schoof H."/>
            <person name="Seki M."/>
            <person name="Shibata M."/>
            <person name="Shimizu Y."/>
            <person name="Shinozaki K."/>
            <person name="Shinso Y."/>
            <person name="Singh N.K."/>
            <person name="Smith-White B."/>
            <person name="Takeda J."/>
            <person name="Tanino M."/>
            <person name="Tatusova T."/>
            <person name="Thongjuea S."/>
            <person name="Todokoro F."/>
            <person name="Tsugane M."/>
            <person name="Tyagi A.K."/>
            <person name="Vanavichit A."/>
            <person name="Wang A."/>
            <person name="Wing R.A."/>
            <person name="Yamaguchi K."/>
            <person name="Yamamoto M."/>
            <person name="Yamamoto N."/>
            <person name="Yu Y."/>
            <person name="Zhang H."/>
            <person name="Zhao Q."/>
            <person name="Higo K."/>
            <person name="Burr B."/>
            <person name="Gojobori T."/>
            <person name="Sasaki T."/>
        </authorList>
    </citation>
    <scope>NUCLEOTIDE SEQUENCE</scope>
</reference>
<proteinExistence type="predicted"/>
<organism evidence="2 4">
    <name type="scientific">Oryza sativa subsp. japonica</name>
    <name type="common">Rice</name>
    <dbReference type="NCBI Taxonomy" id="39947"/>
    <lineage>
        <taxon>Eukaryota</taxon>
        <taxon>Viridiplantae</taxon>
        <taxon>Streptophyta</taxon>
        <taxon>Embryophyta</taxon>
        <taxon>Tracheophyta</taxon>
        <taxon>Spermatophyta</taxon>
        <taxon>Magnoliopsida</taxon>
        <taxon>Liliopsida</taxon>
        <taxon>Poales</taxon>
        <taxon>Poaceae</taxon>
        <taxon>BOP clade</taxon>
        <taxon>Oryzoideae</taxon>
        <taxon>Oryzeae</taxon>
        <taxon>Oryzinae</taxon>
        <taxon>Oryza</taxon>
        <taxon>Oryza sativa</taxon>
    </lineage>
</organism>
<reference evidence="3" key="7">
    <citation type="journal article" date="2008" name="Nucleic Acids Res.">
        <title>The Rice Annotation Project Database (RAP-DB): 2008 update.</title>
        <authorList>
            <consortium name="The Rice Annotation Project (RAP)"/>
            <person name="Tanaka T."/>
            <person name="Antonio B.A."/>
            <person name="Kikuchi S."/>
            <person name="Matsumoto T."/>
            <person name="Nagamura Y."/>
            <person name="Numa H."/>
            <person name="Sakai H."/>
            <person name="Wu J."/>
            <person name="Itoh T."/>
            <person name="Sasaki T."/>
            <person name="Aono R."/>
            <person name="Fujii Y."/>
            <person name="Habara T."/>
            <person name="Harada E."/>
            <person name="Kanno M."/>
            <person name="Kawahara Y."/>
            <person name="Kawashima H."/>
            <person name="Kubooka H."/>
            <person name="Matsuya A."/>
            <person name="Nakaoka H."/>
            <person name="Saichi N."/>
            <person name="Sanbonmatsu R."/>
            <person name="Sato Y."/>
            <person name="Shinso Y."/>
            <person name="Suzuki M."/>
            <person name="Takeda J."/>
            <person name="Tanino M."/>
            <person name="Todokoro F."/>
            <person name="Yamaguchi K."/>
            <person name="Yamamoto N."/>
            <person name="Yamasaki C."/>
            <person name="Imanishi T."/>
            <person name="Okido T."/>
            <person name="Tada M."/>
            <person name="Ikeo K."/>
            <person name="Tateno Y."/>
            <person name="Gojobori T."/>
            <person name="Lin Y.C."/>
            <person name="Wei F.J."/>
            <person name="Hsing Y.I."/>
            <person name="Zhao Q."/>
            <person name="Han B."/>
            <person name="Kramer M.R."/>
            <person name="McCombie R.W."/>
            <person name="Lonsdale D."/>
            <person name="O'Donovan C.C."/>
            <person name="Whitfield E.J."/>
            <person name="Apweiler R."/>
            <person name="Koyanagi K.O."/>
            <person name="Khurana J.P."/>
            <person name="Raghuvanshi S."/>
            <person name="Singh N.K."/>
            <person name="Tyagi A.K."/>
            <person name="Haberer G."/>
            <person name="Fujisawa M."/>
            <person name="Hosokawa S."/>
            <person name="Ito Y."/>
            <person name="Ikawa H."/>
            <person name="Shibata M."/>
            <person name="Yamamoto M."/>
            <person name="Bruskiewich R.M."/>
            <person name="Hoen D.R."/>
            <person name="Bureau TE."/>
            <person name="Namiki N."/>
            <person name="Ohyanagi H."/>
            <person name="Sakai Y."/>
            <person name="Nobushima S."/>
            <person name="Sakata K."/>
            <person name="Barrero R.A."/>
            <person name="Sato Y."/>
            <person name="Souvorov A."/>
            <person name="Smith-White B."/>
            <person name="Tatusova T."/>
            <person name="An S."/>
            <person name="An G."/>
            <person name="OOta S."/>
            <person name="Fuks G."/>
            <person name="Messing J."/>
            <person name="Christie K.R."/>
            <person name="Lieberherr D."/>
            <person name="Kim H."/>
            <person name="Zuccolo A."/>
            <person name="Wing R.A."/>
            <person name="Nobuta K."/>
            <person name="Green P.J."/>
            <person name="Lu C."/>
            <person name="Meyers BC."/>
            <person name="Chaparro C."/>
            <person name="Piegu B."/>
            <person name="Panaud O."/>
            <person name="Echeverria M."/>
        </authorList>
    </citation>
    <scope>NUCLEOTIDE SEQUENCE</scope>
</reference>
<evidence type="ECO:0000313" key="2">
    <source>
        <dbReference type="EMBL" id="AAN04158.1"/>
    </source>
</evidence>
<dbReference type="Proteomes" id="UP000000763">
    <property type="component" value="Chromosome 10"/>
</dbReference>
<dbReference type="KEGG" id="dosa:Os10g0330300"/>
<reference evidence="3" key="5">
    <citation type="journal article" date="2006" name="Nucleic Acids Res.">
        <title>The Rice Annotation Project Database (RAP-DB): hub for Oryza sativa ssp. japonica genome information.</title>
        <authorList>
            <person name="Ohyanagi H."/>
            <person name="Tanaka T."/>
            <person name="Sakai H."/>
            <person name="Shigemoto Y."/>
            <person name="Yamaguchi K."/>
            <person name="Habara T."/>
            <person name="Fujii Y."/>
            <person name="Antonio B.A."/>
            <person name="Nagamura Y."/>
            <person name="Imanishi T."/>
            <person name="Ikeo K."/>
            <person name="Itoh T."/>
            <person name="Gojobori T."/>
            <person name="Sasaki T."/>
        </authorList>
    </citation>
    <scope>NUCLEOTIDE SEQUENCE</scope>
</reference>
<protein>
    <submittedName>
        <fullName evidence="3">Os10g0330300 protein</fullName>
    </submittedName>
</protein>
<reference evidence="1" key="1">
    <citation type="submission" date="2001-11" db="EMBL/GenBank/DDBJ databases">
        <authorList>
            <person name="Buell R."/>
        </authorList>
    </citation>
    <scope>NUCLEOTIDE SEQUENCE</scope>
</reference>
<reference evidence="1" key="4">
    <citation type="submission" date="2005-04" db="EMBL/GenBank/DDBJ databases">
        <title>Oryza sativa chromosome 10 BAC OSJNBb0008A05 genomic sequence.</title>
        <authorList>
            <person name="Buell C.R."/>
            <person name="Yuan Q."/>
            <person name="Ouyang S."/>
            <person name="Liu J."/>
            <person name="Moffat K.S."/>
            <person name="Hill J.N."/>
            <person name="Gansberger K."/>
            <person name="Brenner M."/>
            <person name="Burgess S."/>
            <person name="Hance M."/>
            <person name="Shvartsbeyn M."/>
            <person name="Tsitrin T."/>
            <person name="Riggs F."/>
            <person name="Hsiao J."/>
            <person name="Zismann V."/>
            <person name="Blunt S."/>
            <person name="Pai G."/>
            <person name="VanAken S.E."/>
            <person name="Utterback T.R."/>
            <person name="Feldblyum T.V."/>
            <person name="Kalb E."/>
            <person name="Quackenbush J."/>
            <person name="Salzberg S.L."/>
            <person name="White O."/>
            <person name="Fraser C.M."/>
        </authorList>
    </citation>
    <scope>NUCLEOTIDE SEQUENCE</scope>
</reference>
<evidence type="ECO:0000313" key="1">
    <source>
        <dbReference type="EMBL" id="AAL31083.1"/>
    </source>
</evidence>
<reference evidence="4" key="8">
    <citation type="journal article" date="2008" name="Nucleic Acids Res.">
        <title>The rice annotation project database (RAP-DB): 2008 update.</title>
        <authorList>
            <consortium name="The rice annotation project (RAP)"/>
        </authorList>
    </citation>
    <scope>GENOME REANNOTATION</scope>
    <source>
        <strain evidence="4">cv. Nipponbare</strain>
    </source>
</reference>
<reference evidence="2" key="2">
    <citation type="submission" date="2002-09" db="EMBL/GenBank/DDBJ databases">
        <title>Rice Genomic Sequence.</title>
        <authorList>
            <person name="Wing R.A."/>
            <person name="Yu Y."/>
            <person name="Soderlund C."/>
            <person name="Kim H.-R."/>
            <person name="Rambo T."/>
            <person name="Saski C."/>
            <person name="Currie J."/>
            <person name="Collura K."/>
        </authorList>
    </citation>
    <scope>NUCLEOTIDE SEQUENCE</scope>
</reference>
<sequence>MVEPVIAYFRNIFPVVPMCVSCHKCSQGFEHHTLGKETGGTAAELWRAVIQ</sequence>
<gene>
    <name evidence="3" type="ordered locus">Os10g0330300</name>
    <name evidence="2" type="ORF">OSJNAb0008A05.11</name>
    <name evidence="1" type="ORF">OSJNBb0008A05.3</name>
</gene>
<accession>Q8W5E0</accession>
<name>Q7G646_ORYSJ</name>
<dbReference type="EMBL" id="AP008216">
    <property type="protein sequence ID" value="BAF26278.1"/>
    <property type="molecule type" value="Genomic_DNA"/>
</dbReference>
<evidence type="ECO:0000313" key="3">
    <source>
        <dbReference type="EMBL" id="BAF26278.1"/>
    </source>
</evidence>
<dbReference type="EMBL" id="AC091749">
    <property type="protein sequence ID" value="AAL31083.1"/>
    <property type="molecule type" value="Genomic_DNA"/>
</dbReference>
<reference evidence="3 4" key="3">
    <citation type="journal article" date="2005" name="Nature">
        <title>The map-based sequence of the rice genome.</title>
        <authorList>
            <consortium name="International rice genome sequencing project (IRGSP)"/>
            <person name="Matsumoto T."/>
            <person name="Wu J."/>
            <person name="Kanamori H."/>
            <person name="Katayose Y."/>
            <person name="Fujisawa M."/>
            <person name="Namiki N."/>
            <person name="Mizuno H."/>
            <person name="Yamamoto K."/>
            <person name="Antonio B.A."/>
            <person name="Baba T."/>
            <person name="Sakata K."/>
            <person name="Nagamura Y."/>
            <person name="Aoki H."/>
            <person name="Arikawa K."/>
            <person name="Arita K."/>
            <person name="Bito T."/>
            <person name="Chiden Y."/>
            <person name="Fujitsuka N."/>
            <person name="Fukunaka R."/>
            <person name="Hamada M."/>
            <person name="Harada C."/>
            <person name="Hayashi A."/>
            <person name="Hijishita S."/>
            <person name="Honda M."/>
            <person name="Hosokawa S."/>
            <person name="Ichikawa Y."/>
            <person name="Idonuma A."/>
            <person name="Iijima M."/>
            <person name="Ikeda M."/>
            <person name="Ikeno M."/>
            <person name="Ito K."/>
            <person name="Ito S."/>
            <person name="Ito T."/>
            <person name="Ito Y."/>
            <person name="Ito Y."/>
            <person name="Iwabuchi A."/>
            <person name="Kamiya K."/>
            <person name="Karasawa W."/>
            <person name="Kurita K."/>
            <person name="Katagiri S."/>
            <person name="Kikuta A."/>
            <person name="Kobayashi H."/>
            <person name="Kobayashi N."/>
            <person name="Machita K."/>
            <person name="Maehara T."/>
            <person name="Masukawa M."/>
            <person name="Mizubayashi T."/>
            <person name="Mukai Y."/>
            <person name="Nagasaki H."/>
            <person name="Nagata Y."/>
            <person name="Naito S."/>
            <person name="Nakashima M."/>
            <person name="Nakama Y."/>
            <person name="Nakamichi Y."/>
            <person name="Nakamura M."/>
            <person name="Meguro A."/>
            <person name="Negishi M."/>
            <person name="Ohta I."/>
            <person name="Ohta T."/>
            <person name="Okamoto M."/>
            <person name="Ono N."/>
            <person name="Saji S."/>
            <person name="Sakaguchi M."/>
            <person name="Sakai K."/>
            <person name="Shibata M."/>
            <person name="Shimokawa T."/>
            <person name="Song J."/>
            <person name="Takazaki Y."/>
            <person name="Terasawa K."/>
            <person name="Tsugane M."/>
            <person name="Tsuji K."/>
            <person name="Ueda S."/>
            <person name="Waki K."/>
            <person name="Yamagata H."/>
            <person name="Yamamoto M."/>
            <person name="Yamamoto S."/>
            <person name="Yamane H."/>
            <person name="Yoshiki S."/>
            <person name="Yoshihara R."/>
            <person name="Yukawa K."/>
            <person name="Zhong H."/>
            <person name="Yano M."/>
            <person name="Yuan Q."/>
            <person name="Ouyang S."/>
            <person name="Liu J."/>
            <person name="Jones K.M."/>
            <person name="Gansberger K."/>
            <person name="Moffat K."/>
            <person name="Hill J."/>
            <person name="Bera J."/>
            <person name="Fadrosh D."/>
            <person name="Jin S."/>
            <person name="Johri S."/>
            <person name="Kim M."/>
            <person name="Overton L."/>
            <person name="Reardon M."/>
            <person name="Tsitrin T."/>
            <person name="Vuong H."/>
            <person name="Weaver B."/>
            <person name="Ciecko A."/>
            <person name="Tallon L."/>
            <person name="Jackson J."/>
            <person name="Pai G."/>
            <person name="Aken S.V."/>
            <person name="Utterback T."/>
            <person name="Reidmuller S."/>
            <person name="Feldblyum T."/>
            <person name="Hsiao J."/>
            <person name="Zismann V."/>
            <person name="Iobst S."/>
            <person name="de Vazeille A.R."/>
            <person name="Buell C.R."/>
            <person name="Ying K."/>
            <person name="Li Y."/>
            <person name="Lu T."/>
            <person name="Huang Y."/>
            <person name="Zhao Q."/>
            <person name="Feng Q."/>
            <person name="Zhang L."/>
            <person name="Zhu J."/>
            <person name="Weng Q."/>
            <person name="Mu J."/>
            <person name="Lu Y."/>
            <person name="Fan D."/>
            <person name="Liu Y."/>
            <person name="Guan J."/>
            <person name="Zhang Y."/>
            <person name="Yu S."/>
            <person name="Liu X."/>
            <person name="Zhang Y."/>
            <person name="Hong G."/>
            <person name="Han B."/>
            <person name="Choisne N."/>
            <person name="Demange N."/>
            <person name="Orjeda G."/>
            <person name="Samain S."/>
            <person name="Cattolico L."/>
            <person name="Pelletier E."/>
            <person name="Couloux A."/>
            <person name="Segurens B."/>
            <person name="Wincker P."/>
            <person name="D'Hont A."/>
            <person name="Scarpelli C."/>
            <person name="Weissenbach J."/>
            <person name="Salanoubat M."/>
            <person name="Quetier F."/>
            <person name="Yu Y."/>
            <person name="Kim H.R."/>
            <person name="Rambo T."/>
            <person name="Currie J."/>
            <person name="Collura K."/>
            <person name="Luo M."/>
            <person name="Yang T."/>
            <person name="Ammiraju J.S.S."/>
            <person name="Engler F."/>
            <person name="Soderlund C."/>
            <person name="Wing R.A."/>
            <person name="Palmer L.E."/>
            <person name="de la Bastide M."/>
            <person name="Spiegel L."/>
            <person name="Nascimento L."/>
            <person name="Zutavern T."/>
            <person name="O'Shaughnessy A."/>
            <person name="Dike S."/>
            <person name="Dedhia N."/>
            <person name="Preston R."/>
            <person name="Balija V."/>
            <person name="McCombie W.R."/>
            <person name="Chow T."/>
            <person name="Chen H."/>
            <person name="Chung M."/>
            <person name="Chen C."/>
            <person name="Shaw J."/>
            <person name="Wu H."/>
            <person name="Hsiao K."/>
            <person name="Chao Y."/>
            <person name="Chu M."/>
            <person name="Cheng C."/>
            <person name="Hour A."/>
            <person name="Lee P."/>
            <person name="Lin S."/>
            <person name="Lin Y."/>
            <person name="Liou J."/>
            <person name="Liu S."/>
            <person name="Hsing Y."/>
            <person name="Raghuvanshi S."/>
            <person name="Mohanty A."/>
            <person name="Bharti A.K."/>
            <person name="Gaur A."/>
            <person name="Gupta V."/>
            <person name="Kumar D."/>
            <person name="Ravi V."/>
            <person name="Vij S."/>
            <person name="Kapur A."/>
            <person name="Khurana P."/>
            <person name="Khurana P."/>
            <person name="Khurana J.P."/>
            <person name="Tyagi A.K."/>
            <person name="Gaikwad K."/>
            <person name="Singh A."/>
            <person name="Dalal V."/>
            <person name="Srivastava S."/>
            <person name="Dixit A."/>
            <person name="Pal A.K."/>
            <person name="Ghazi I.A."/>
            <person name="Yadav M."/>
            <person name="Pandit A."/>
            <person name="Bhargava A."/>
            <person name="Sureshbabu K."/>
            <person name="Batra K."/>
            <person name="Sharma T.R."/>
            <person name="Mohapatra T."/>
            <person name="Singh N.K."/>
            <person name="Messing J."/>
            <person name="Nelson A.B."/>
            <person name="Fuks G."/>
            <person name="Kavchok S."/>
            <person name="Keizer G."/>
            <person name="Linton E."/>
            <person name="Llaca V."/>
            <person name="Song R."/>
            <person name="Tanyolac B."/>
            <person name="Young S."/>
            <person name="Ho-Il K."/>
            <person name="Hahn J.H."/>
            <person name="Sangsakoo G."/>
            <person name="Vanavichit A."/>
            <person name="de Mattos Luiz.A.T."/>
            <person name="Zimmer P.D."/>
            <person name="Malone G."/>
            <person name="Dellagostin O."/>
            <person name="de Oliveira A.C."/>
            <person name="Bevan M."/>
            <person name="Bancroft I."/>
            <person name="Minx P."/>
            <person name="Cordum H."/>
            <person name="Wilson R."/>
            <person name="Cheng Z."/>
            <person name="Jin W."/>
            <person name="Jiang J."/>
            <person name="Leong S.A."/>
            <person name="Iwama H."/>
            <person name="Gojobori T."/>
            <person name="Itoh T."/>
            <person name="Niimura Y."/>
            <person name="Fujii Y."/>
            <person name="Habara T."/>
            <person name="Sakai H."/>
            <person name="Sato Y."/>
            <person name="Wilson G."/>
            <person name="Kumar K."/>
            <person name="McCouch S."/>
            <person name="Juretic N."/>
            <person name="Hoen D."/>
            <person name="Wright S."/>
            <person name="Bruskiewich R."/>
            <person name="Bureau T."/>
            <person name="Miyao A."/>
            <person name="Hirochika H."/>
            <person name="Nishikawa T."/>
            <person name="Kadowaki K."/>
            <person name="Sugiura M."/>
            <person name="Burr B."/>
            <person name="Sasaki T."/>
        </authorList>
    </citation>
    <scope>NUCLEOTIDE SEQUENCE [LARGE SCALE GENOMIC DNA]</scope>
    <source>
        <strain evidence="4">cv. Nipponbare</strain>
    </source>
</reference>
<dbReference type="EMBL" id="AC131374">
    <property type="protein sequence ID" value="AAN04158.1"/>
    <property type="molecule type" value="Genomic_DNA"/>
</dbReference>
<reference evidence="3" key="9">
    <citation type="submission" date="2009-08" db="EMBL/GenBank/DDBJ databases">
        <title>Oryza sativa nipponbare(GA3) genomic DNA, chromosome 10.</title>
        <authorList>
            <consortium name="IRGSP(International Rice Genome Sequencing Project)"/>
        </authorList>
    </citation>
    <scope>NUCLEOTIDE SEQUENCE</scope>
</reference>
<dbReference type="AlphaFoldDB" id="Q7G646"/>